<feature type="compositionally biased region" description="Polar residues" evidence="2">
    <location>
        <begin position="85"/>
        <end position="96"/>
    </location>
</feature>
<evidence type="ECO:0000313" key="6">
    <source>
        <dbReference type="Proteomes" id="UP000663870"/>
    </source>
</evidence>
<proteinExistence type="inferred from homology"/>
<gene>
    <name evidence="4" type="ORF">JXQ802_LOCUS31867</name>
    <name evidence="3" type="ORF">PYM288_LOCUS20961</name>
</gene>
<evidence type="ECO:0000256" key="2">
    <source>
        <dbReference type="SAM" id="MobiDB-lite"/>
    </source>
</evidence>
<protein>
    <submittedName>
        <fullName evidence="3">Uncharacterized protein</fullName>
    </submittedName>
</protein>
<comment type="similarity">
    <text evidence="1">Belongs to the CFAP97 family.</text>
</comment>
<reference evidence="3" key="1">
    <citation type="submission" date="2021-02" db="EMBL/GenBank/DDBJ databases">
        <authorList>
            <person name="Nowell W R."/>
        </authorList>
    </citation>
    <scope>NUCLEOTIDE SEQUENCE</scope>
</reference>
<feature type="region of interest" description="Disordered" evidence="2">
    <location>
        <begin position="85"/>
        <end position="108"/>
    </location>
</feature>
<dbReference type="EMBL" id="CAJNOL010001374">
    <property type="protein sequence ID" value="CAF1346773.1"/>
    <property type="molecule type" value="Genomic_DNA"/>
</dbReference>
<accession>A0A814QYC3</accession>
<evidence type="ECO:0000313" key="4">
    <source>
        <dbReference type="EMBL" id="CAF1346773.1"/>
    </source>
</evidence>
<name>A0A814QYC3_9BILA</name>
<dbReference type="AlphaFoldDB" id="A0A814QYC3"/>
<comment type="caution">
    <text evidence="3">The sequence shown here is derived from an EMBL/GenBank/DDBJ whole genome shotgun (WGS) entry which is preliminary data.</text>
</comment>
<dbReference type="PANTHER" id="PTHR33768:SF3">
    <property type="entry name" value="MIP11318P"/>
    <property type="match status" value="1"/>
</dbReference>
<sequence>MHRSHPNIVPVANKYLAHKKFLQEKKDHKNNIKKAQGLLDQSSPPSRPHCYERARQKQIKEYELAMIERENARLRTRMLQNGAFVNTHNSYSTHSLNTEKRHRDEVEHKNEVERLQKQINNVRTNYSIREYQSDFAKQQDFKRRISRFPPNNK</sequence>
<evidence type="ECO:0000313" key="5">
    <source>
        <dbReference type="Proteomes" id="UP000663854"/>
    </source>
</evidence>
<dbReference type="InterPro" id="IPR029488">
    <property type="entry name" value="Hmw/CFAP97"/>
</dbReference>
<dbReference type="InterPro" id="IPR038792">
    <property type="entry name" value="CFAP97D1/2"/>
</dbReference>
<organism evidence="3 5">
    <name type="scientific">Rotaria sordida</name>
    <dbReference type="NCBI Taxonomy" id="392033"/>
    <lineage>
        <taxon>Eukaryota</taxon>
        <taxon>Metazoa</taxon>
        <taxon>Spiralia</taxon>
        <taxon>Gnathifera</taxon>
        <taxon>Rotifera</taxon>
        <taxon>Eurotatoria</taxon>
        <taxon>Bdelloidea</taxon>
        <taxon>Philodinida</taxon>
        <taxon>Philodinidae</taxon>
        <taxon>Rotaria</taxon>
    </lineage>
</organism>
<evidence type="ECO:0000313" key="3">
    <source>
        <dbReference type="EMBL" id="CAF1126186.1"/>
    </source>
</evidence>
<dbReference type="Proteomes" id="UP000663870">
    <property type="component" value="Unassembled WGS sequence"/>
</dbReference>
<dbReference type="PANTHER" id="PTHR33768">
    <property type="entry name" value="MIP11318P"/>
    <property type="match status" value="1"/>
</dbReference>
<dbReference type="EMBL" id="CAJNOH010000799">
    <property type="protein sequence ID" value="CAF1126186.1"/>
    <property type="molecule type" value="Genomic_DNA"/>
</dbReference>
<keyword evidence="6" id="KW-1185">Reference proteome</keyword>
<dbReference type="Pfam" id="PF13879">
    <property type="entry name" value="Hmw_CFAP97"/>
    <property type="match status" value="1"/>
</dbReference>
<evidence type="ECO:0000256" key="1">
    <source>
        <dbReference type="ARBA" id="ARBA00008315"/>
    </source>
</evidence>
<feature type="compositionally biased region" description="Basic and acidic residues" evidence="2">
    <location>
        <begin position="97"/>
        <end position="108"/>
    </location>
</feature>
<dbReference type="Proteomes" id="UP000663854">
    <property type="component" value="Unassembled WGS sequence"/>
</dbReference>